<accession>A0ABN7VI26</accession>
<sequence length="74" mass="8545">MDGEQALTMDLDWLELYQKITVKEGDIIIKEFLRDIAQTPNIESMNYNSILDRIQEVKGKYQEKIEGTHGAAML</sequence>
<name>A0ABN7VI26_GIGMA</name>
<gene>
    <name evidence="1" type="ORF">GMARGA_LOCUS19029</name>
</gene>
<proteinExistence type="predicted"/>
<protein>
    <submittedName>
        <fullName evidence="1">43071_t:CDS:1</fullName>
    </submittedName>
</protein>
<feature type="non-terminal residue" evidence="1">
    <location>
        <position position="1"/>
    </location>
</feature>
<dbReference type="EMBL" id="CAJVQB010015610">
    <property type="protein sequence ID" value="CAG8775519.1"/>
    <property type="molecule type" value="Genomic_DNA"/>
</dbReference>
<dbReference type="Proteomes" id="UP000789901">
    <property type="component" value="Unassembled WGS sequence"/>
</dbReference>
<organism evidence="1 2">
    <name type="scientific">Gigaspora margarita</name>
    <dbReference type="NCBI Taxonomy" id="4874"/>
    <lineage>
        <taxon>Eukaryota</taxon>
        <taxon>Fungi</taxon>
        <taxon>Fungi incertae sedis</taxon>
        <taxon>Mucoromycota</taxon>
        <taxon>Glomeromycotina</taxon>
        <taxon>Glomeromycetes</taxon>
        <taxon>Diversisporales</taxon>
        <taxon>Gigasporaceae</taxon>
        <taxon>Gigaspora</taxon>
    </lineage>
</organism>
<keyword evidence="2" id="KW-1185">Reference proteome</keyword>
<evidence type="ECO:0000313" key="1">
    <source>
        <dbReference type="EMBL" id="CAG8775519.1"/>
    </source>
</evidence>
<reference evidence="1 2" key="1">
    <citation type="submission" date="2021-06" db="EMBL/GenBank/DDBJ databases">
        <authorList>
            <person name="Kallberg Y."/>
            <person name="Tangrot J."/>
            <person name="Rosling A."/>
        </authorList>
    </citation>
    <scope>NUCLEOTIDE SEQUENCE [LARGE SCALE GENOMIC DNA]</scope>
    <source>
        <strain evidence="1 2">120-4 pot B 10/14</strain>
    </source>
</reference>
<comment type="caution">
    <text evidence="1">The sequence shown here is derived from an EMBL/GenBank/DDBJ whole genome shotgun (WGS) entry which is preliminary data.</text>
</comment>
<evidence type="ECO:0000313" key="2">
    <source>
        <dbReference type="Proteomes" id="UP000789901"/>
    </source>
</evidence>